<evidence type="ECO:0000313" key="2">
    <source>
        <dbReference type="EMBL" id="MBS4213820.1"/>
    </source>
</evidence>
<organism evidence="2 3">
    <name type="scientific">Neobacillus rhizophilus</name>
    <dbReference type="NCBI Taxonomy" id="2833579"/>
    <lineage>
        <taxon>Bacteria</taxon>
        <taxon>Bacillati</taxon>
        <taxon>Bacillota</taxon>
        <taxon>Bacilli</taxon>
        <taxon>Bacillales</taxon>
        <taxon>Bacillaceae</taxon>
        <taxon>Neobacillus</taxon>
    </lineage>
</organism>
<proteinExistence type="predicted"/>
<feature type="transmembrane region" description="Helical" evidence="1">
    <location>
        <begin position="7"/>
        <end position="28"/>
    </location>
</feature>
<keyword evidence="3" id="KW-1185">Reference proteome</keyword>
<dbReference type="RefSeq" id="WP_213118338.1">
    <property type="nucleotide sequence ID" value="NZ_JAGYPF010000003.1"/>
</dbReference>
<evidence type="ECO:0000313" key="3">
    <source>
        <dbReference type="Proteomes" id="UP000679749"/>
    </source>
</evidence>
<protein>
    <submittedName>
        <fullName evidence="2">Uncharacterized protein</fullName>
    </submittedName>
</protein>
<keyword evidence="1" id="KW-1133">Transmembrane helix</keyword>
<evidence type="ECO:0000256" key="1">
    <source>
        <dbReference type="SAM" id="Phobius"/>
    </source>
</evidence>
<accession>A0A942U384</accession>
<dbReference type="Proteomes" id="UP000679749">
    <property type="component" value="Unassembled WGS sequence"/>
</dbReference>
<dbReference type="EMBL" id="JAGYPF010000003">
    <property type="protein sequence ID" value="MBS4213820.1"/>
    <property type="molecule type" value="Genomic_DNA"/>
</dbReference>
<keyword evidence="1" id="KW-0812">Transmembrane</keyword>
<name>A0A942U384_9BACI</name>
<reference evidence="2" key="1">
    <citation type="submission" date="2021-05" db="EMBL/GenBank/DDBJ databases">
        <title>Novel Bacillus species.</title>
        <authorList>
            <person name="Liu G."/>
        </authorList>
    </citation>
    <scope>NUCLEOTIDE SEQUENCE</scope>
    <source>
        <strain evidence="2">FJAT-49825</strain>
    </source>
</reference>
<keyword evidence="1" id="KW-0472">Membrane</keyword>
<gene>
    <name evidence="2" type="ORF">KHA99_15290</name>
</gene>
<comment type="caution">
    <text evidence="2">The sequence shown here is derived from an EMBL/GenBank/DDBJ whole genome shotgun (WGS) entry which is preliminary data.</text>
</comment>
<sequence length="60" mass="6726">MIIKRNKFIISAGIVLSFFAVAVVSNYYSLDNTKRTCVENNKTPEVEQGLLGINWTVSCE</sequence>
<dbReference type="AlphaFoldDB" id="A0A942U384"/>